<keyword evidence="3 7" id="KW-0418">Kinase</keyword>
<keyword evidence="2" id="KW-0547">Nucleotide-binding</keyword>
<feature type="region of interest" description="Disordered" evidence="5">
    <location>
        <begin position="449"/>
        <end position="471"/>
    </location>
</feature>
<keyword evidence="1" id="KW-0808">Transferase</keyword>
<reference evidence="7 8" key="1">
    <citation type="submission" date="2024-06" db="EMBL/GenBank/DDBJ databases">
        <title>Complete genome of Phlyctema vagabunda strain 19-DSS-EL-015.</title>
        <authorList>
            <person name="Fiorenzani C."/>
        </authorList>
    </citation>
    <scope>NUCLEOTIDE SEQUENCE [LARGE SCALE GENOMIC DNA]</scope>
    <source>
        <strain evidence="7 8">19-DSS-EL-015</strain>
    </source>
</reference>
<feature type="compositionally biased region" description="Basic and acidic residues" evidence="5">
    <location>
        <begin position="634"/>
        <end position="649"/>
    </location>
</feature>
<evidence type="ECO:0000313" key="7">
    <source>
        <dbReference type="EMBL" id="KAL3428163.1"/>
    </source>
</evidence>
<proteinExistence type="predicted"/>
<dbReference type="EMBL" id="JBFCZG010000001">
    <property type="protein sequence ID" value="KAL3428163.1"/>
    <property type="molecule type" value="Genomic_DNA"/>
</dbReference>
<evidence type="ECO:0000256" key="3">
    <source>
        <dbReference type="ARBA" id="ARBA00022777"/>
    </source>
</evidence>
<evidence type="ECO:0000256" key="5">
    <source>
        <dbReference type="SAM" id="MobiDB-lite"/>
    </source>
</evidence>
<feature type="region of interest" description="Disordered" evidence="5">
    <location>
        <begin position="599"/>
        <end position="668"/>
    </location>
</feature>
<feature type="domain" description="Protein kinase" evidence="6">
    <location>
        <begin position="178"/>
        <end position="530"/>
    </location>
</feature>
<comment type="caution">
    <text evidence="7">The sequence shown here is derived from an EMBL/GenBank/DDBJ whole genome shotgun (WGS) entry which is preliminary data.</text>
</comment>
<dbReference type="PROSITE" id="PS50011">
    <property type="entry name" value="PROTEIN_KINASE_DOM"/>
    <property type="match status" value="1"/>
</dbReference>
<keyword evidence="8" id="KW-1185">Reference proteome</keyword>
<dbReference type="InterPro" id="IPR000719">
    <property type="entry name" value="Prot_kinase_dom"/>
</dbReference>
<evidence type="ECO:0000313" key="8">
    <source>
        <dbReference type="Proteomes" id="UP001629113"/>
    </source>
</evidence>
<dbReference type="Gene3D" id="1.10.510.10">
    <property type="entry name" value="Transferase(Phosphotransferase) domain 1"/>
    <property type="match status" value="1"/>
</dbReference>
<sequence length="668" mass="75662">MDYHRKTLLQDEQDQRDTVQHKRTYLSFAGAGDPTGTDGLLNHYRPNMWWDEERVEATVDRDYVLAQLITPEERNRLDDKVAFGSSLTDSTYFNWIETKAKRLFLILVELGLPEQIFGVIDDSWDDDDLPIPLEQVDRLQLTYNRNLKVEKRFYYKQFHFLLRSLDKGDHLMFDEFEIIPLEPASRRAVNAVLQTNVDKVNLPGRPDDIFLRRRVPLGTTGGSIKQEDFLSKIRKLKGVEYRHLTNIWASYQHQDNAYLLLHPVFDSNLKSFLTTTPQSFKIKPKSERRVLLLSWLCCLAEALSFLHSKEVSHGNIKPSNIMLDEDNGIYFGETSMIPECTTSGEKKGFEQEAYIYSAPEERQLPAASAPQIIRKTARKSLINTKSSVSPTSPTFPELEGIFMPKSPPPSPENIVRFDPRMADIFSLGAIFVEILTCLMKRTSKQFSNLRASKNKTAGRGGGPPDSSFHKNRPQVMQWLDTLVKEASKKEDKIFRGVQQVLILALDMLDPVPTQRPSATEVCERLKISLLTTSGIPVEDLHCLGHRAEQLDAGLGFDQLRLASQKSAAEACALSAATGMPVIGSTPPVMTNDMIYEQTGVRRSRNQSEYQMTRANDGARSSEHDRRSTSNKSSSNKDNRSTTSGRDNRKSRGSKPAWQAPTYADFTFG</sequence>
<protein>
    <submittedName>
        <fullName evidence="7">Protein kinase</fullName>
    </submittedName>
</protein>
<evidence type="ECO:0000256" key="1">
    <source>
        <dbReference type="ARBA" id="ARBA00022679"/>
    </source>
</evidence>
<dbReference type="Proteomes" id="UP001629113">
    <property type="component" value="Unassembled WGS sequence"/>
</dbReference>
<dbReference type="SUPFAM" id="SSF56112">
    <property type="entry name" value="Protein kinase-like (PK-like)"/>
    <property type="match status" value="1"/>
</dbReference>
<name>A0ABR4PXU2_9HELO</name>
<dbReference type="SMART" id="SM00220">
    <property type="entry name" value="S_TKc"/>
    <property type="match status" value="1"/>
</dbReference>
<evidence type="ECO:0000256" key="4">
    <source>
        <dbReference type="ARBA" id="ARBA00022840"/>
    </source>
</evidence>
<accession>A0ABR4PXU2</accession>
<dbReference type="InterPro" id="IPR011009">
    <property type="entry name" value="Kinase-like_dom_sf"/>
</dbReference>
<keyword evidence="4" id="KW-0067">ATP-binding</keyword>
<dbReference type="GO" id="GO:0016301">
    <property type="term" value="F:kinase activity"/>
    <property type="evidence" value="ECO:0007669"/>
    <property type="project" value="UniProtKB-KW"/>
</dbReference>
<dbReference type="InterPro" id="IPR050339">
    <property type="entry name" value="CC_SR_Kinase"/>
</dbReference>
<gene>
    <name evidence="7" type="ORF">PVAG01_01672</name>
</gene>
<dbReference type="Pfam" id="PF00069">
    <property type="entry name" value="Pkinase"/>
    <property type="match status" value="1"/>
</dbReference>
<dbReference type="PANTHER" id="PTHR11042:SF190">
    <property type="entry name" value="MITOSIS INHIBITOR PROTEIN KINASE MIK1"/>
    <property type="match status" value="1"/>
</dbReference>
<evidence type="ECO:0000259" key="6">
    <source>
        <dbReference type="PROSITE" id="PS50011"/>
    </source>
</evidence>
<dbReference type="PANTHER" id="PTHR11042">
    <property type="entry name" value="EUKARYOTIC TRANSLATION INITIATION FACTOR 2-ALPHA KINASE EIF2-ALPHA KINASE -RELATED"/>
    <property type="match status" value="1"/>
</dbReference>
<organism evidence="7 8">
    <name type="scientific">Phlyctema vagabunda</name>
    <dbReference type="NCBI Taxonomy" id="108571"/>
    <lineage>
        <taxon>Eukaryota</taxon>
        <taxon>Fungi</taxon>
        <taxon>Dikarya</taxon>
        <taxon>Ascomycota</taxon>
        <taxon>Pezizomycotina</taxon>
        <taxon>Leotiomycetes</taxon>
        <taxon>Helotiales</taxon>
        <taxon>Dermateaceae</taxon>
        <taxon>Phlyctema</taxon>
    </lineage>
</organism>
<evidence type="ECO:0000256" key="2">
    <source>
        <dbReference type="ARBA" id="ARBA00022741"/>
    </source>
</evidence>